<dbReference type="AlphaFoldDB" id="A0ABD2WEZ6"/>
<accession>A0ABD2WEZ6</accession>
<protein>
    <submittedName>
        <fullName evidence="1">Uncharacterized protein</fullName>
    </submittedName>
</protein>
<dbReference type="EMBL" id="JBJJXI010000109">
    <property type="protein sequence ID" value="KAL3391476.1"/>
    <property type="molecule type" value="Genomic_DNA"/>
</dbReference>
<reference evidence="1 2" key="1">
    <citation type="journal article" date="2024" name="bioRxiv">
        <title>A reference genome for Trichogramma kaykai: A tiny desert-dwelling parasitoid wasp with competing sex-ratio distorters.</title>
        <authorList>
            <person name="Culotta J."/>
            <person name="Lindsey A.R."/>
        </authorList>
    </citation>
    <scope>NUCLEOTIDE SEQUENCE [LARGE SCALE GENOMIC DNA]</scope>
    <source>
        <strain evidence="1 2">KSX58</strain>
    </source>
</reference>
<gene>
    <name evidence="1" type="ORF">TKK_013802</name>
</gene>
<proteinExistence type="predicted"/>
<evidence type="ECO:0000313" key="1">
    <source>
        <dbReference type="EMBL" id="KAL3391476.1"/>
    </source>
</evidence>
<evidence type="ECO:0000313" key="2">
    <source>
        <dbReference type="Proteomes" id="UP001627154"/>
    </source>
</evidence>
<sequence length="82" mass="9173">MLFFLHADVRLPRVNRFLIQKVTGKTYLAATRNSLLLAGSILRENRTYGLSVAARTAIMQKVANEYIEVAAAGHTSRPHHPQ</sequence>
<dbReference type="Proteomes" id="UP001627154">
    <property type="component" value="Unassembled WGS sequence"/>
</dbReference>
<keyword evidence="2" id="KW-1185">Reference proteome</keyword>
<organism evidence="1 2">
    <name type="scientific">Trichogramma kaykai</name>
    <dbReference type="NCBI Taxonomy" id="54128"/>
    <lineage>
        <taxon>Eukaryota</taxon>
        <taxon>Metazoa</taxon>
        <taxon>Ecdysozoa</taxon>
        <taxon>Arthropoda</taxon>
        <taxon>Hexapoda</taxon>
        <taxon>Insecta</taxon>
        <taxon>Pterygota</taxon>
        <taxon>Neoptera</taxon>
        <taxon>Endopterygota</taxon>
        <taxon>Hymenoptera</taxon>
        <taxon>Apocrita</taxon>
        <taxon>Proctotrupomorpha</taxon>
        <taxon>Chalcidoidea</taxon>
        <taxon>Trichogrammatidae</taxon>
        <taxon>Trichogramma</taxon>
    </lineage>
</organism>
<comment type="caution">
    <text evidence="1">The sequence shown here is derived from an EMBL/GenBank/DDBJ whole genome shotgun (WGS) entry which is preliminary data.</text>
</comment>
<name>A0ABD2WEZ6_9HYME</name>